<evidence type="ECO:0000313" key="4">
    <source>
        <dbReference type="Proteomes" id="UP000034805"/>
    </source>
</evidence>
<dbReference type="GO" id="GO:0042278">
    <property type="term" value="P:purine nucleoside metabolic process"/>
    <property type="evidence" value="ECO:0007669"/>
    <property type="project" value="TreeGrafter"/>
</dbReference>
<dbReference type="CDD" id="cd02908">
    <property type="entry name" value="Macro_OAADPr_deacetylase"/>
    <property type="match status" value="1"/>
</dbReference>
<dbReference type="STRING" id="113540.ENSSFOP00015058532"/>
<dbReference type="PROSITE" id="PS51154">
    <property type="entry name" value="MACRO"/>
    <property type="match status" value="1"/>
</dbReference>
<sequence>MANCLCDLFSLSLSLSSVDGSIHRGAGPLLKKECATLGGCETSQAKITGAYGLPAKYVIHTVGPIAQGVVGDREREELRSCYRNCLDTATQNQLRTVAFPCISTGVYGYPPDKAVDVALTVVREYLEKHPAQLDRVIFCVFLKSDEDLYQDRLPRYFPHGECVQSFTSASVELTAVYRCPGEKQALKPSAMKSPSFWAPRCMCVSSSSASPSFCWLSPRDSQGSLRV</sequence>
<accession>A0A0P7XX62</accession>
<dbReference type="SMART" id="SM00506">
    <property type="entry name" value="A1pp"/>
    <property type="match status" value="1"/>
</dbReference>
<feature type="chain" id="PRO_5006145748" description="Macro domain-containing protein" evidence="1">
    <location>
        <begin position="21"/>
        <end position="227"/>
    </location>
</feature>
<comment type="caution">
    <text evidence="3">The sequence shown here is derived from an EMBL/GenBank/DDBJ whole genome shotgun (WGS) entry which is preliminary data.</text>
</comment>
<dbReference type="InterPro" id="IPR002589">
    <property type="entry name" value="Macro_dom"/>
</dbReference>
<dbReference type="GO" id="GO:0005654">
    <property type="term" value="C:nucleoplasm"/>
    <property type="evidence" value="ECO:0007669"/>
    <property type="project" value="TreeGrafter"/>
</dbReference>
<dbReference type="Proteomes" id="UP000034805">
    <property type="component" value="Unassembled WGS sequence"/>
</dbReference>
<protein>
    <recommendedName>
        <fullName evidence="2">Macro domain-containing protein</fullName>
    </recommendedName>
</protein>
<dbReference type="Pfam" id="PF01661">
    <property type="entry name" value="Macro"/>
    <property type="match status" value="1"/>
</dbReference>
<dbReference type="Gene3D" id="3.40.220.10">
    <property type="entry name" value="Leucine Aminopeptidase, subunit E, domain 1"/>
    <property type="match status" value="1"/>
</dbReference>
<dbReference type="GO" id="GO:0140291">
    <property type="term" value="P:peptidyl-glutamate ADP-deribosylation"/>
    <property type="evidence" value="ECO:0007669"/>
    <property type="project" value="TreeGrafter"/>
</dbReference>
<evidence type="ECO:0000259" key="2">
    <source>
        <dbReference type="PROSITE" id="PS51154"/>
    </source>
</evidence>
<dbReference type="InterPro" id="IPR043472">
    <property type="entry name" value="Macro_dom-like"/>
</dbReference>
<feature type="domain" description="Macro" evidence="2">
    <location>
        <begin position="1"/>
        <end position="157"/>
    </location>
</feature>
<dbReference type="GO" id="GO:0140293">
    <property type="term" value="F:ADP-ribosylglutamate hydrolase activity"/>
    <property type="evidence" value="ECO:0007669"/>
    <property type="project" value="TreeGrafter"/>
</dbReference>
<evidence type="ECO:0000313" key="3">
    <source>
        <dbReference type="EMBL" id="KPP79903.1"/>
    </source>
</evidence>
<dbReference type="PANTHER" id="PTHR11106">
    <property type="entry name" value="GANGLIOSIDE INDUCED DIFFERENTIATION ASSOCIATED PROTEIN 2-RELATED"/>
    <property type="match status" value="1"/>
</dbReference>
<reference evidence="3 4" key="1">
    <citation type="submission" date="2015-08" db="EMBL/GenBank/DDBJ databases">
        <title>The genome of the Asian arowana (Scleropages formosus).</title>
        <authorList>
            <person name="Tan M.H."/>
            <person name="Gan H.M."/>
            <person name="Croft L.J."/>
            <person name="Austin C.M."/>
        </authorList>
    </citation>
    <scope>NUCLEOTIDE SEQUENCE [LARGE SCALE GENOMIC DNA]</scope>
    <source>
        <strain evidence="3">Aro1</strain>
    </source>
</reference>
<gene>
    <name evidence="3" type="ORF">Z043_100481</name>
</gene>
<feature type="signal peptide" evidence="1">
    <location>
        <begin position="1"/>
        <end position="20"/>
    </location>
</feature>
<dbReference type="SUPFAM" id="SSF52949">
    <property type="entry name" value="Macro domain-like"/>
    <property type="match status" value="1"/>
</dbReference>
<organism evidence="3 4">
    <name type="scientific">Scleropages formosus</name>
    <name type="common">Asian bonytongue</name>
    <name type="synonym">Osteoglossum formosum</name>
    <dbReference type="NCBI Taxonomy" id="113540"/>
    <lineage>
        <taxon>Eukaryota</taxon>
        <taxon>Metazoa</taxon>
        <taxon>Chordata</taxon>
        <taxon>Craniata</taxon>
        <taxon>Vertebrata</taxon>
        <taxon>Euteleostomi</taxon>
        <taxon>Actinopterygii</taxon>
        <taxon>Neopterygii</taxon>
        <taxon>Teleostei</taxon>
        <taxon>Osteoglossocephala</taxon>
        <taxon>Osteoglossomorpha</taxon>
        <taxon>Osteoglossiformes</taxon>
        <taxon>Osteoglossidae</taxon>
        <taxon>Scleropages</taxon>
    </lineage>
</organism>
<evidence type="ECO:0000256" key="1">
    <source>
        <dbReference type="SAM" id="SignalP"/>
    </source>
</evidence>
<dbReference type="PANTHER" id="PTHR11106:SF93">
    <property type="entry name" value="ADP-RIBOSE GLYCOHYDROLASE MACROD1"/>
    <property type="match status" value="1"/>
</dbReference>
<proteinExistence type="predicted"/>
<keyword evidence="1" id="KW-0732">Signal</keyword>
<dbReference type="AlphaFoldDB" id="A0A0P7XX62"/>
<dbReference type="GO" id="GO:0006974">
    <property type="term" value="P:DNA damage response"/>
    <property type="evidence" value="ECO:0007669"/>
    <property type="project" value="TreeGrafter"/>
</dbReference>
<name>A0A0P7XX62_SCLFO</name>
<dbReference type="EMBL" id="JARO02000107">
    <property type="protein sequence ID" value="KPP79903.1"/>
    <property type="molecule type" value="Genomic_DNA"/>
</dbReference>